<dbReference type="OrthoDB" id="8454348at2"/>
<dbReference type="STRING" id="247490.KSU1_B0286"/>
<dbReference type="AlphaFoldDB" id="I3IHE8"/>
<keyword evidence="3" id="KW-1185">Reference proteome</keyword>
<sequence>MKREVGFSQRIRLEWLEKTAELLAEGKSKKEIESVLYNILSDQLHSDGNTKRGSREKALTILLKIWVSSPESVQPLKEDAITYFRKLPFSDHIILHWGLSIAIYPFFGIMADTVGRLLKLQGSFTPVQVLRRIKEQFGERETVTRAARRVLRCFVDWGVLKDATKKGIYLPVTSHLITDKKLIAWLVEAILISRNSHSGLISVITQSPILFPFTLDQFSQQDLTNNKRLEIFHQGANEVVVVIKTMEVKVN</sequence>
<protein>
    <submittedName>
        <fullName evidence="2">Uncharacterized protein</fullName>
    </submittedName>
</protein>
<organism evidence="2 3">
    <name type="scientific">Candidatus Jettenia caeni</name>
    <dbReference type="NCBI Taxonomy" id="247490"/>
    <lineage>
        <taxon>Bacteria</taxon>
        <taxon>Pseudomonadati</taxon>
        <taxon>Planctomycetota</taxon>
        <taxon>Candidatus Brocadiia</taxon>
        <taxon>Candidatus Brocadiales</taxon>
        <taxon>Candidatus Brocadiaceae</taxon>
        <taxon>Candidatus Jettenia</taxon>
    </lineage>
</organism>
<dbReference type="EMBL" id="BAFH01000002">
    <property type="protein sequence ID" value="GAB61143.1"/>
    <property type="molecule type" value="Genomic_DNA"/>
</dbReference>
<dbReference type="Proteomes" id="UP000002985">
    <property type="component" value="Unassembled WGS sequence"/>
</dbReference>
<keyword evidence="1" id="KW-0472">Membrane</keyword>
<gene>
    <name evidence="2" type="ORF">KSU1_B0286</name>
</gene>
<accession>I3IHE8</accession>
<proteinExistence type="predicted"/>
<comment type="caution">
    <text evidence="2">The sequence shown here is derived from an EMBL/GenBank/DDBJ whole genome shotgun (WGS) entry which is preliminary data.</text>
</comment>
<feature type="transmembrane region" description="Helical" evidence="1">
    <location>
        <begin position="93"/>
        <end position="111"/>
    </location>
</feature>
<keyword evidence="1" id="KW-1133">Transmembrane helix</keyword>
<dbReference type="eggNOG" id="ENOG502Z9KN">
    <property type="taxonomic scope" value="Bacteria"/>
</dbReference>
<evidence type="ECO:0000313" key="2">
    <source>
        <dbReference type="EMBL" id="GAB61143.1"/>
    </source>
</evidence>
<evidence type="ECO:0000256" key="1">
    <source>
        <dbReference type="SAM" id="Phobius"/>
    </source>
</evidence>
<keyword evidence="1" id="KW-0812">Transmembrane</keyword>
<name>I3IHE8_9BACT</name>
<reference evidence="2 3" key="1">
    <citation type="journal article" date="2012" name="FEBS Lett.">
        <title>Anammox organism KSU-1 expresses a NirK-type copper-containing nitrite reductase instead of a NirS-type with cytochrome cd1.</title>
        <authorList>
            <person name="Hira D."/>
            <person name="Toh H."/>
            <person name="Migita C.T."/>
            <person name="Okubo H."/>
            <person name="Nishiyama T."/>
            <person name="Hattori M."/>
            <person name="Furukawa K."/>
            <person name="Fujii T."/>
        </authorList>
    </citation>
    <scope>NUCLEOTIDE SEQUENCE [LARGE SCALE GENOMIC DNA]</scope>
</reference>
<evidence type="ECO:0000313" key="3">
    <source>
        <dbReference type="Proteomes" id="UP000002985"/>
    </source>
</evidence>